<keyword evidence="1" id="KW-0732">Signal</keyword>
<feature type="signal peptide" evidence="1">
    <location>
        <begin position="1"/>
        <end position="19"/>
    </location>
</feature>
<gene>
    <name evidence="2" type="ORF">EV199_4865</name>
</gene>
<proteinExistence type="predicted"/>
<dbReference type="AlphaFoldDB" id="A0A4Q7MKV6"/>
<dbReference type="RefSeq" id="WP_130543410.1">
    <property type="nucleotide sequence ID" value="NZ_CP042431.1"/>
</dbReference>
<name>A0A4Q7MKV6_9BACT</name>
<accession>A0A4Q7MKV6</accession>
<reference evidence="2 3" key="1">
    <citation type="submission" date="2019-02" db="EMBL/GenBank/DDBJ databases">
        <title>Genomic Encyclopedia of Type Strains, Phase IV (KMG-IV): sequencing the most valuable type-strain genomes for metagenomic binning, comparative biology and taxonomic classification.</title>
        <authorList>
            <person name="Goeker M."/>
        </authorList>
    </citation>
    <scope>NUCLEOTIDE SEQUENCE [LARGE SCALE GENOMIC DNA]</scope>
    <source>
        <strain evidence="2 3">DSM 18116</strain>
    </source>
</reference>
<evidence type="ECO:0000313" key="2">
    <source>
        <dbReference type="EMBL" id="RZS69041.1"/>
    </source>
</evidence>
<evidence type="ECO:0000256" key="1">
    <source>
        <dbReference type="SAM" id="SignalP"/>
    </source>
</evidence>
<sequence>MKKCIKLLALLAVPASVLLSNCDKKEDYKTDLVSDYMILSPGKYVTYKMDSLRFTEFGQNEIIVSYEAKDVVDAKLEGGEPNTWRIIRYYRPWGNTNEESWTPQIAYQVTVLNDGLKVLEDNLTYTKLKLPVKEGLSWYGNALLPLHPLAPRYQFSNDGNMRDWEYIYENVDQPVTIEDVDYANTVTVFQVGDSQNAPVTEPDLIGYRNYSTETYAKGIGLVSRETIMWEYQPKNGDKPAFKTGFGIKLSITGHN</sequence>
<protein>
    <submittedName>
        <fullName evidence="2">Uncharacterized protein</fullName>
    </submittedName>
</protein>
<evidence type="ECO:0000313" key="3">
    <source>
        <dbReference type="Proteomes" id="UP000293874"/>
    </source>
</evidence>
<dbReference type="OrthoDB" id="668891at2"/>
<dbReference type="Proteomes" id="UP000293874">
    <property type="component" value="Unassembled WGS sequence"/>
</dbReference>
<keyword evidence="3" id="KW-1185">Reference proteome</keyword>
<comment type="caution">
    <text evidence="2">The sequence shown here is derived from an EMBL/GenBank/DDBJ whole genome shotgun (WGS) entry which is preliminary data.</text>
</comment>
<organism evidence="2 3">
    <name type="scientific">Pseudobacter ginsenosidimutans</name>
    <dbReference type="NCBI Taxonomy" id="661488"/>
    <lineage>
        <taxon>Bacteria</taxon>
        <taxon>Pseudomonadati</taxon>
        <taxon>Bacteroidota</taxon>
        <taxon>Chitinophagia</taxon>
        <taxon>Chitinophagales</taxon>
        <taxon>Chitinophagaceae</taxon>
        <taxon>Pseudobacter</taxon>
    </lineage>
</organism>
<feature type="chain" id="PRO_5020559020" evidence="1">
    <location>
        <begin position="20"/>
        <end position="255"/>
    </location>
</feature>
<dbReference type="EMBL" id="SGXA01000003">
    <property type="protein sequence ID" value="RZS69041.1"/>
    <property type="molecule type" value="Genomic_DNA"/>
</dbReference>